<dbReference type="PANTHER" id="PTHR48045:SF22">
    <property type="entry name" value="UDP-GLUCURONOSYL_UDP-GLUCOSYLTRANSFERASE"/>
    <property type="match status" value="1"/>
</dbReference>
<dbReference type="EMBL" id="JARAOO010000006">
    <property type="protein sequence ID" value="KAJ7964253.1"/>
    <property type="molecule type" value="Genomic_DNA"/>
</dbReference>
<reference evidence="1" key="1">
    <citation type="journal article" date="2023" name="Science">
        <title>Elucidation of the pathway for biosynthesis of saponin adjuvants from the soapbark tree.</title>
        <authorList>
            <person name="Reed J."/>
            <person name="Orme A."/>
            <person name="El-Demerdash A."/>
            <person name="Owen C."/>
            <person name="Martin L.B.B."/>
            <person name="Misra R.C."/>
            <person name="Kikuchi S."/>
            <person name="Rejzek M."/>
            <person name="Martin A.C."/>
            <person name="Harkess A."/>
            <person name="Leebens-Mack J."/>
            <person name="Louveau T."/>
            <person name="Stephenson M.J."/>
            <person name="Osbourn A."/>
        </authorList>
    </citation>
    <scope>NUCLEOTIDE SEQUENCE</scope>
    <source>
        <strain evidence="1">S10</strain>
    </source>
</reference>
<evidence type="ECO:0000313" key="2">
    <source>
        <dbReference type="Proteomes" id="UP001163823"/>
    </source>
</evidence>
<keyword evidence="2" id="KW-1185">Reference proteome</keyword>
<dbReference type="Proteomes" id="UP001163823">
    <property type="component" value="Chromosome 6"/>
</dbReference>
<dbReference type="AlphaFoldDB" id="A0AAD7LU10"/>
<proteinExistence type="predicted"/>
<accession>A0AAD7LU10</accession>
<comment type="caution">
    <text evidence="1">The sequence shown here is derived from an EMBL/GenBank/DDBJ whole genome shotgun (WGS) entry which is preliminary data.</text>
</comment>
<name>A0AAD7LU10_QUISA</name>
<gene>
    <name evidence="1" type="ORF">O6P43_014098</name>
</gene>
<dbReference type="PANTHER" id="PTHR48045">
    <property type="entry name" value="UDP-GLYCOSYLTRANSFERASE 72B1"/>
    <property type="match status" value="1"/>
</dbReference>
<sequence length="156" mass="16919">MSSNHSIGGGNPSDQSSLNYLQWLDCQPPGSVLCISQGSFLSASSAQIHEIAAGLCDSGVRFLWVARGEVSKLKKVCGNNGNWKIGWRVKKYVSVETLVTRGEISWLLKKFMDLESDVVKDTRNRAGELKQICQVAIANGGSSQTNINAFVKDIGD</sequence>
<dbReference type="SUPFAM" id="SSF53756">
    <property type="entry name" value="UDP-Glycosyltransferase/glycogen phosphorylase"/>
    <property type="match status" value="1"/>
</dbReference>
<organism evidence="1 2">
    <name type="scientific">Quillaja saponaria</name>
    <name type="common">Soap bark tree</name>
    <dbReference type="NCBI Taxonomy" id="32244"/>
    <lineage>
        <taxon>Eukaryota</taxon>
        <taxon>Viridiplantae</taxon>
        <taxon>Streptophyta</taxon>
        <taxon>Embryophyta</taxon>
        <taxon>Tracheophyta</taxon>
        <taxon>Spermatophyta</taxon>
        <taxon>Magnoliopsida</taxon>
        <taxon>eudicotyledons</taxon>
        <taxon>Gunneridae</taxon>
        <taxon>Pentapetalae</taxon>
        <taxon>rosids</taxon>
        <taxon>fabids</taxon>
        <taxon>Fabales</taxon>
        <taxon>Quillajaceae</taxon>
        <taxon>Quillaja</taxon>
    </lineage>
</organism>
<evidence type="ECO:0000313" key="1">
    <source>
        <dbReference type="EMBL" id="KAJ7964253.1"/>
    </source>
</evidence>
<protein>
    <submittedName>
        <fullName evidence="1">UDP-glycosyltransferase</fullName>
    </submittedName>
</protein>
<dbReference type="Gene3D" id="3.40.50.2000">
    <property type="entry name" value="Glycogen Phosphorylase B"/>
    <property type="match status" value="3"/>
</dbReference>
<dbReference type="KEGG" id="qsa:O6P43_014098"/>